<name>A0AA49J994_9BACT</name>
<dbReference type="InterPro" id="IPR000073">
    <property type="entry name" value="AB_hydrolase_1"/>
</dbReference>
<dbReference type="GO" id="GO:0016787">
    <property type="term" value="F:hydrolase activity"/>
    <property type="evidence" value="ECO:0007669"/>
    <property type="project" value="UniProtKB-KW"/>
</dbReference>
<dbReference type="KEGG" id="marp:QYS47_22165"/>
<gene>
    <name evidence="2" type="ORF">QYS47_22165</name>
</gene>
<dbReference type="PANTHER" id="PTHR45763:SF46">
    <property type="entry name" value="AB HYDROLASE-1 DOMAIN-CONTAINING PROTEIN"/>
    <property type="match status" value="1"/>
</dbReference>
<reference evidence="2" key="1">
    <citation type="submission" date="2023-08" db="EMBL/GenBank/DDBJ databases">
        <title>Comparative genomics and taxonomic characterization of three novel marine species of genus Marivirga.</title>
        <authorList>
            <person name="Muhammad N."/>
            <person name="Kim S.-G."/>
        </authorList>
    </citation>
    <scope>NUCLEOTIDE SEQUENCE</scope>
    <source>
        <strain evidence="2">BKB1-2</strain>
    </source>
</reference>
<dbReference type="PANTHER" id="PTHR45763">
    <property type="entry name" value="HYDROLASE, ALPHA/BETA FOLD FAMILY PROTEIN, EXPRESSED-RELATED"/>
    <property type="match status" value="1"/>
</dbReference>
<dbReference type="AlphaFoldDB" id="A0AA49J994"/>
<dbReference type="Gene3D" id="3.40.50.1820">
    <property type="entry name" value="alpha/beta hydrolase"/>
    <property type="match status" value="1"/>
</dbReference>
<dbReference type="RefSeq" id="WP_302124229.1">
    <property type="nucleotide sequence ID" value="NZ_CP129968.2"/>
</dbReference>
<proteinExistence type="predicted"/>
<evidence type="ECO:0000313" key="2">
    <source>
        <dbReference type="EMBL" id="WKK79935.1"/>
    </source>
</evidence>
<dbReference type="Proteomes" id="UP001232019">
    <property type="component" value="Chromosome"/>
</dbReference>
<dbReference type="Pfam" id="PF00561">
    <property type="entry name" value="Abhydrolase_1"/>
    <property type="match status" value="1"/>
</dbReference>
<protein>
    <submittedName>
        <fullName evidence="2">Alpha/beta hydrolase</fullName>
    </submittedName>
</protein>
<dbReference type="EMBL" id="CP129968">
    <property type="protein sequence ID" value="WKK79935.1"/>
    <property type="molecule type" value="Genomic_DNA"/>
</dbReference>
<organism evidence="2">
    <name type="scientific">Marivirga arenosa</name>
    <dbReference type="NCBI Taxonomy" id="3059076"/>
    <lineage>
        <taxon>Bacteria</taxon>
        <taxon>Pseudomonadati</taxon>
        <taxon>Bacteroidota</taxon>
        <taxon>Cytophagia</taxon>
        <taxon>Cytophagales</taxon>
        <taxon>Marivirgaceae</taxon>
        <taxon>Marivirga</taxon>
    </lineage>
</organism>
<sequence>MNNNYNILRLSDGRNLAFNEYGDLNGYPIIALHGLPGSRIWFKVEDEISKSLGIRLITIDRPGFGNSTPSADVSFMNFSKDIMELIHFYGYSKVSILGLSGGGVFALAVASMNSPLIQRCGIVSTVGKFKKGKPPKHMASENKMIFRLAKQFPWLLKKLLNAQKNVIDNHPDRYINSIISNTKHLCRADKLIIENKDNAELLLLHMREAFKNGVQAATTEAKLFTKSWDFCIKDIKTKIELWHGMEDTLSPIQPLAQLGNELQNCTKHFIKGKGHYLTEDPEIWRKILLSLK</sequence>
<accession>A0AA49J994</accession>
<evidence type="ECO:0000259" key="1">
    <source>
        <dbReference type="Pfam" id="PF00561"/>
    </source>
</evidence>
<feature type="domain" description="AB hydrolase-1" evidence="1">
    <location>
        <begin position="27"/>
        <end position="277"/>
    </location>
</feature>
<keyword evidence="2" id="KW-0378">Hydrolase</keyword>
<dbReference type="InterPro" id="IPR029058">
    <property type="entry name" value="AB_hydrolase_fold"/>
</dbReference>
<dbReference type="SUPFAM" id="SSF53474">
    <property type="entry name" value="alpha/beta-Hydrolases"/>
    <property type="match status" value="1"/>
</dbReference>